<keyword evidence="4" id="KW-1185">Reference proteome</keyword>
<sequence length="516" mass="58311">MSAKHVSVSNLTRIPARCRAVHQQRTTFVPRSFSTSNVRKQDGNSEKKDGSSSQNETQEESAMVRRLSEMTEDAMLEGGRSARKNIQEAGFSEDLKAKLEERLAGSTFRNEYAAAHSIVDMPESAGQGTQDIAGSTPWSGAEELPDITLRMLDDAKPKPIRTPYKIPQPNPVDLRISPKRKVSPGVRIAEAKERTATYNLSQSPGLTGKEREKVREELRERFTPGARPMPVSLQGFASLANERIEDAISRGQFRNIKRGKGVNTEVDHNANNAFMDTTEYLMNKMIQRQEIVPPWIEKQQELAKEVDRFRQRLRADWRRHAARMIASEGGPLGEQMRRARAHAAAEARLAERARIEKSFQEDSSERATQSVTEPSSSTPETQSERTDDDNLPHLPPLRDHHYLSIERPYHEVTVKNLNALARSYNLQAPPVAQKPYINLDRELSSCFADVAPSLADEIKRRATERAQGPSTMVHQKTSSVMDSLSTTQTSHVYDEDESKGYGFREFWRDLFSKKNR</sequence>
<feature type="compositionally biased region" description="Low complexity" evidence="1">
    <location>
        <begin position="368"/>
        <end position="381"/>
    </location>
</feature>
<organism evidence="3 4">
    <name type="scientific">Aspergillus cristatus</name>
    <name type="common">Chinese Fuzhuan brick tea-fermentation fungus</name>
    <name type="synonym">Eurotium cristatum</name>
    <dbReference type="NCBI Taxonomy" id="573508"/>
    <lineage>
        <taxon>Eukaryota</taxon>
        <taxon>Fungi</taxon>
        <taxon>Dikarya</taxon>
        <taxon>Ascomycota</taxon>
        <taxon>Pezizomycotina</taxon>
        <taxon>Eurotiomycetes</taxon>
        <taxon>Eurotiomycetidae</taxon>
        <taxon>Eurotiales</taxon>
        <taxon>Aspergillaceae</taxon>
        <taxon>Aspergillus</taxon>
        <taxon>Aspergillus subgen. Aspergillus</taxon>
    </lineage>
</organism>
<dbReference type="OrthoDB" id="1922282at2759"/>
<evidence type="ECO:0000256" key="1">
    <source>
        <dbReference type="SAM" id="MobiDB-lite"/>
    </source>
</evidence>
<feature type="domain" description="DnaJ homologue subfamily C member 28 conserved" evidence="2">
    <location>
        <begin position="239"/>
        <end position="310"/>
    </location>
</feature>
<feature type="compositionally biased region" description="Basic and acidic residues" evidence="1">
    <location>
        <begin position="39"/>
        <end position="50"/>
    </location>
</feature>
<proteinExistence type="predicted"/>
<gene>
    <name evidence="3" type="ORF">SI65_01565</name>
</gene>
<dbReference type="Pfam" id="PF09350">
    <property type="entry name" value="DJC28_CD"/>
    <property type="match status" value="1"/>
</dbReference>
<dbReference type="STRING" id="573508.A0A1E3BSR9"/>
<evidence type="ECO:0000259" key="2">
    <source>
        <dbReference type="Pfam" id="PF09350"/>
    </source>
</evidence>
<feature type="region of interest" description="Disordered" evidence="1">
    <location>
        <begin position="464"/>
        <end position="494"/>
    </location>
</feature>
<feature type="compositionally biased region" description="Polar residues" evidence="1">
    <location>
        <begin position="468"/>
        <end position="491"/>
    </location>
</feature>
<feature type="region of interest" description="Disordered" evidence="1">
    <location>
        <begin position="158"/>
        <end position="177"/>
    </location>
</feature>
<accession>A0A1E3BSR9</accession>
<evidence type="ECO:0000313" key="3">
    <source>
        <dbReference type="EMBL" id="ODM23975.1"/>
    </source>
</evidence>
<feature type="region of interest" description="Disordered" evidence="1">
    <location>
        <begin position="357"/>
        <end position="398"/>
    </location>
</feature>
<dbReference type="EMBL" id="JXNT01000001">
    <property type="protein sequence ID" value="ODM23975.1"/>
    <property type="molecule type" value="Genomic_DNA"/>
</dbReference>
<feature type="compositionally biased region" description="Basic and acidic residues" evidence="1">
    <location>
        <begin position="382"/>
        <end position="398"/>
    </location>
</feature>
<comment type="caution">
    <text evidence="3">The sequence shown here is derived from an EMBL/GenBank/DDBJ whole genome shotgun (WGS) entry which is preliminary data.</text>
</comment>
<feature type="compositionally biased region" description="Polar residues" evidence="1">
    <location>
        <begin position="29"/>
        <end position="38"/>
    </location>
</feature>
<dbReference type="AlphaFoldDB" id="A0A1E3BSR9"/>
<protein>
    <recommendedName>
        <fullName evidence="2">DnaJ homologue subfamily C member 28 conserved domain-containing protein</fullName>
    </recommendedName>
</protein>
<evidence type="ECO:0000313" key="4">
    <source>
        <dbReference type="Proteomes" id="UP000094569"/>
    </source>
</evidence>
<dbReference type="InterPro" id="IPR018961">
    <property type="entry name" value="DnaJ_homolog_subfam-C_membr-28"/>
</dbReference>
<reference evidence="3 4" key="1">
    <citation type="journal article" date="2016" name="BMC Genomics">
        <title>Comparative genomic and transcriptomic analyses of the Fuzhuan brick tea-fermentation fungus Aspergillus cristatus.</title>
        <authorList>
            <person name="Ge Y."/>
            <person name="Wang Y."/>
            <person name="Liu Y."/>
            <person name="Tan Y."/>
            <person name="Ren X."/>
            <person name="Zhang X."/>
            <person name="Hyde K.D."/>
            <person name="Liu Y."/>
            <person name="Liu Z."/>
        </authorList>
    </citation>
    <scope>NUCLEOTIDE SEQUENCE [LARGE SCALE GENOMIC DNA]</scope>
    <source>
        <strain evidence="3 4">GZAAS20.1005</strain>
    </source>
</reference>
<dbReference type="PANTHER" id="PTHR39394:SF1">
    <property type="entry name" value="DNAJ HOMOLOGUE SUBFAMILY C MEMBER 28 CONSERVED DOMAIN-CONTAINING PROTEIN"/>
    <property type="match status" value="1"/>
</dbReference>
<dbReference type="Proteomes" id="UP000094569">
    <property type="component" value="Unassembled WGS sequence"/>
</dbReference>
<feature type="region of interest" description="Disordered" evidence="1">
    <location>
        <begin position="29"/>
        <end position="62"/>
    </location>
</feature>
<dbReference type="VEuPathDB" id="FungiDB:SI65_01565"/>
<name>A0A1E3BSR9_ASPCR</name>
<dbReference type="PANTHER" id="PTHR39394">
    <property type="entry name" value="YALI0E31793P"/>
    <property type="match status" value="1"/>
</dbReference>